<proteinExistence type="predicted"/>
<evidence type="ECO:0008006" key="2">
    <source>
        <dbReference type="Google" id="ProtNLM"/>
    </source>
</evidence>
<evidence type="ECO:0000313" key="1">
    <source>
        <dbReference type="EMBL" id="GAG83885.1"/>
    </source>
</evidence>
<accession>X1AMG5</accession>
<dbReference type="SUPFAM" id="SSF51735">
    <property type="entry name" value="NAD(P)-binding Rossmann-fold domains"/>
    <property type="match status" value="1"/>
</dbReference>
<dbReference type="InterPro" id="IPR036291">
    <property type="entry name" value="NAD(P)-bd_dom_sf"/>
</dbReference>
<protein>
    <recommendedName>
        <fullName evidence="2">Short-chain dehydrogenase/reductase SDR</fullName>
    </recommendedName>
</protein>
<reference evidence="1" key="1">
    <citation type="journal article" date="2014" name="Front. Microbiol.">
        <title>High frequency of phylogenetically diverse reductive dehalogenase-homologous genes in deep subseafloor sedimentary metagenomes.</title>
        <authorList>
            <person name="Kawai M."/>
            <person name="Futagami T."/>
            <person name="Toyoda A."/>
            <person name="Takaki Y."/>
            <person name="Nishi S."/>
            <person name="Hori S."/>
            <person name="Arai W."/>
            <person name="Tsubouchi T."/>
            <person name="Morono Y."/>
            <person name="Uchiyama I."/>
            <person name="Ito T."/>
            <person name="Fujiyama A."/>
            <person name="Inagaki F."/>
            <person name="Takami H."/>
        </authorList>
    </citation>
    <scope>NUCLEOTIDE SEQUENCE</scope>
    <source>
        <strain evidence="1">Expedition CK06-06</strain>
    </source>
</reference>
<gene>
    <name evidence="1" type="ORF">S01H4_26313</name>
</gene>
<dbReference type="Gene3D" id="3.40.50.720">
    <property type="entry name" value="NAD(P)-binding Rossmann-like Domain"/>
    <property type="match status" value="1"/>
</dbReference>
<sequence length="39" mass="4184">MKKTAIVTGGGRGIGYVIACQLGEDDYDIVIMGRNPQEN</sequence>
<dbReference type="AlphaFoldDB" id="X1AMG5"/>
<organism evidence="1">
    <name type="scientific">marine sediment metagenome</name>
    <dbReference type="NCBI Taxonomy" id="412755"/>
    <lineage>
        <taxon>unclassified sequences</taxon>
        <taxon>metagenomes</taxon>
        <taxon>ecological metagenomes</taxon>
    </lineage>
</organism>
<dbReference type="EMBL" id="BART01012672">
    <property type="protein sequence ID" value="GAG83885.1"/>
    <property type="molecule type" value="Genomic_DNA"/>
</dbReference>
<comment type="caution">
    <text evidence="1">The sequence shown here is derived from an EMBL/GenBank/DDBJ whole genome shotgun (WGS) entry which is preliminary data.</text>
</comment>
<dbReference type="InterPro" id="IPR002347">
    <property type="entry name" value="SDR_fam"/>
</dbReference>
<dbReference type="Pfam" id="PF00106">
    <property type="entry name" value="adh_short"/>
    <property type="match status" value="1"/>
</dbReference>
<name>X1AMG5_9ZZZZ</name>